<protein>
    <submittedName>
        <fullName evidence="2">Uncharacterized protein</fullName>
    </submittedName>
</protein>
<evidence type="ECO:0000313" key="2">
    <source>
        <dbReference type="EMBL" id="KAA6403964.1"/>
    </source>
</evidence>
<feature type="compositionally biased region" description="Basic and acidic residues" evidence="1">
    <location>
        <begin position="1"/>
        <end position="18"/>
    </location>
</feature>
<evidence type="ECO:0000313" key="3">
    <source>
        <dbReference type="Proteomes" id="UP000324800"/>
    </source>
</evidence>
<gene>
    <name evidence="2" type="ORF">EZS28_000510</name>
</gene>
<dbReference type="Proteomes" id="UP000324800">
    <property type="component" value="Unassembled WGS sequence"/>
</dbReference>
<dbReference type="AlphaFoldDB" id="A0A5J4X9X1"/>
<reference evidence="2 3" key="1">
    <citation type="submission" date="2019-03" db="EMBL/GenBank/DDBJ databases">
        <title>Single cell metagenomics reveals metabolic interactions within the superorganism composed of flagellate Streblomastix strix and complex community of Bacteroidetes bacteria on its surface.</title>
        <authorList>
            <person name="Treitli S.C."/>
            <person name="Kolisko M."/>
            <person name="Husnik F."/>
            <person name="Keeling P."/>
            <person name="Hampl V."/>
        </authorList>
    </citation>
    <scope>NUCLEOTIDE SEQUENCE [LARGE SCALE GENOMIC DNA]</scope>
    <source>
        <strain evidence="2">ST1C</strain>
    </source>
</reference>
<name>A0A5J4X9X1_9EUKA</name>
<accession>A0A5J4X9X1</accession>
<comment type="caution">
    <text evidence="2">The sequence shown here is derived from an EMBL/GenBank/DDBJ whole genome shotgun (WGS) entry which is preliminary data.</text>
</comment>
<sequence>MSQREVKTKKDKSVDTKRPKGRPKNKSTVANVIENMFLKKRFTHLGQTANSQNIAKDPQILKNLGKLQLAQSRIKQSDYSASLRQINQTDNRVSAHEADAGIYGLKGNVRKERIQGSYDPMGSVHEANQTKQMVQQFFSTIIDVIVI</sequence>
<proteinExistence type="predicted"/>
<dbReference type="EMBL" id="SNRW01000042">
    <property type="protein sequence ID" value="KAA6403964.1"/>
    <property type="molecule type" value="Genomic_DNA"/>
</dbReference>
<evidence type="ECO:0000256" key="1">
    <source>
        <dbReference type="SAM" id="MobiDB-lite"/>
    </source>
</evidence>
<organism evidence="2 3">
    <name type="scientific">Streblomastix strix</name>
    <dbReference type="NCBI Taxonomy" id="222440"/>
    <lineage>
        <taxon>Eukaryota</taxon>
        <taxon>Metamonada</taxon>
        <taxon>Preaxostyla</taxon>
        <taxon>Oxymonadida</taxon>
        <taxon>Streblomastigidae</taxon>
        <taxon>Streblomastix</taxon>
    </lineage>
</organism>
<feature type="region of interest" description="Disordered" evidence="1">
    <location>
        <begin position="1"/>
        <end position="27"/>
    </location>
</feature>